<evidence type="ECO:0000256" key="2">
    <source>
        <dbReference type="ARBA" id="ARBA00012338"/>
    </source>
</evidence>
<feature type="domain" description="Fumarate lyase N-terminal" evidence="7">
    <location>
        <begin position="6"/>
        <end position="299"/>
    </location>
</feature>
<evidence type="ECO:0000256" key="1">
    <source>
        <dbReference type="ARBA" id="ARBA00004941"/>
    </source>
</evidence>
<dbReference type="InterPro" id="IPR009049">
    <property type="entry name" value="Argininosuccinate_lyase"/>
</dbReference>
<keyword evidence="6" id="KW-0963">Cytoplasm</keyword>
<dbReference type="OrthoDB" id="9769623at2"/>
<organism evidence="9 10">
    <name type="scientific">Clostridium frigidicarnis</name>
    <dbReference type="NCBI Taxonomy" id="84698"/>
    <lineage>
        <taxon>Bacteria</taxon>
        <taxon>Bacillati</taxon>
        <taxon>Bacillota</taxon>
        <taxon>Clostridia</taxon>
        <taxon>Eubacteriales</taxon>
        <taxon>Clostridiaceae</taxon>
        <taxon>Clostridium</taxon>
    </lineage>
</organism>
<evidence type="ECO:0000256" key="5">
    <source>
        <dbReference type="ARBA" id="ARBA00023239"/>
    </source>
</evidence>
<keyword evidence="4 6" id="KW-0028">Amino-acid biosynthesis</keyword>
<proteinExistence type="inferred from homology"/>
<dbReference type="FunFam" id="1.20.200.10:FF:000015">
    <property type="entry name" value="argininosuccinate lyase isoform X2"/>
    <property type="match status" value="1"/>
</dbReference>
<dbReference type="FunFam" id="1.10.40.30:FF:000001">
    <property type="entry name" value="Argininosuccinate lyase"/>
    <property type="match status" value="1"/>
</dbReference>
<dbReference type="InterPro" id="IPR020557">
    <property type="entry name" value="Fumarate_lyase_CS"/>
</dbReference>
<dbReference type="Gene3D" id="1.10.275.10">
    <property type="entry name" value="Fumarase/aspartase (N-terminal domain)"/>
    <property type="match status" value="1"/>
</dbReference>
<comment type="pathway">
    <text evidence="1 6">Amino-acid biosynthesis; L-arginine biosynthesis; L-arginine from L-ornithine and carbamoyl phosphate: step 3/3.</text>
</comment>
<dbReference type="GO" id="GO:0005829">
    <property type="term" value="C:cytosol"/>
    <property type="evidence" value="ECO:0007669"/>
    <property type="project" value="TreeGrafter"/>
</dbReference>
<dbReference type="Pfam" id="PF00206">
    <property type="entry name" value="Lyase_1"/>
    <property type="match status" value="1"/>
</dbReference>
<dbReference type="PANTHER" id="PTHR43814">
    <property type="entry name" value="ARGININOSUCCINATE LYASE"/>
    <property type="match status" value="1"/>
</dbReference>
<dbReference type="Proteomes" id="UP000198619">
    <property type="component" value="Unassembled WGS sequence"/>
</dbReference>
<dbReference type="InterPro" id="IPR024083">
    <property type="entry name" value="Fumarase/histidase_N"/>
</dbReference>
<evidence type="ECO:0000259" key="8">
    <source>
        <dbReference type="Pfam" id="PF14698"/>
    </source>
</evidence>
<dbReference type="UniPathway" id="UPA00068">
    <property type="reaction ID" value="UER00114"/>
</dbReference>
<dbReference type="Pfam" id="PF14698">
    <property type="entry name" value="ASL_C2"/>
    <property type="match status" value="1"/>
</dbReference>
<evidence type="ECO:0000256" key="3">
    <source>
        <dbReference type="ARBA" id="ARBA00022571"/>
    </source>
</evidence>
<dbReference type="InterPro" id="IPR022761">
    <property type="entry name" value="Fumarate_lyase_N"/>
</dbReference>
<gene>
    <name evidence="6" type="primary">argH</name>
    <name evidence="9" type="ORF">SAMN04488528_100458</name>
</gene>
<keyword evidence="5 6" id="KW-0456">Lyase</keyword>
<dbReference type="GO" id="GO:0042450">
    <property type="term" value="P:L-arginine biosynthetic process via ornithine"/>
    <property type="evidence" value="ECO:0007669"/>
    <property type="project" value="UniProtKB-UniRule"/>
</dbReference>
<evidence type="ECO:0000259" key="7">
    <source>
        <dbReference type="Pfam" id="PF00206"/>
    </source>
</evidence>
<evidence type="ECO:0000256" key="4">
    <source>
        <dbReference type="ARBA" id="ARBA00022605"/>
    </source>
</evidence>
<evidence type="ECO:0000313" key="9">
    <source>
        <dbReference type="EMBL" id="SFA83901.1"/>
    </source>
</evidence>
<keyword evidence="3 6" id="KW-0055">Arginine biosynthesis</keyword>
<sequence length="439" mass="50119">MKLWGGRFKKGESKLMEDFNSSLSFDKRLYLEDINGSIVHVNMLKNCNIISEDEGKEIECALRELLKDIEENKIEIKGNYEDIHSFVEINLIERIGNVAKKLHTARSRNDQVALDMRLYSKECAINIKNNLEKLGNTLKCVGENNPYIMPGYTHLQRAQVVTFTHHMKAYEAMFKRDIKRIENAIEILDECPLGCCALAGTTYNIDREFTAKELGFKKPTDNFLDGVSDRDYLIELSADFSIIMMHLSRLSEELILWSSKEFDFISIDDEFATGSSIMPQKKNPDGPELIRGKSGRVYGTLISLLTTMKSLPLAYNKDMQEDKEVFFDALDTTSKCLIVMERIIGTMKVKNESMRNAVKAGFLNATEVADYLVCNGMAFRDAHKVVGEIILFCEEKGVNIEKLTLDELKQFSSCFTEDIYDFIDYEVSITKGIKNNMNM</sequence>
<comment type="similarity">
    <text evidence="6">Belongs to the lyase 1 family. Argininosuccinate lyase subfamily.</text>
</comment>
<dbReference type="EMBL" id="FOKI01000004">
    <property type="protein sequence ID" value="SFA83901.1"/>
    <property type="molecule type" value="Genomic_DNA"/>
</dbReference>
<reference evidence="9 10" key="1">
    <citation type="submission" date="2016-10" db="EMBL/GenBank/DDBJ databases">
        <authorList>
            <person name="de Groot N.N."/>
        </authorList>
    </citation>
    <scope>NUCLEOTIDE SEQUENCE [LARGE SCALE GENOMIC DNA]</scope>
    <source>
        <strain evidence="9 10">DSM 12271</strain>
    </source>
</reference>
<dbReference type="InterPro" id="IPR029419">
    <property type="entry name" value="Arg_succ_lyase_C"/>
</dbReference>
<dbReference type="NCBIfam" id="TIGR00838">
    <property type="entry name" value="argH"/>
    <property type="match status" value="1"/>
</dbReference>
<evidence type="ECO:0000313" key="10">
    <source>
        <dbReference type="Proteomes" id="UP000198619"/>
    </source>
</evidence>
<feature type="domain" description="Argininosuccinate lyase C-terminal" evidence="8">
    <location>
        <begin position="362"/>
        <end position="429"/>
    </location>
</feature>
<dbReference type="PANTHER" id="PTHR43814:SF1">
    <property type="entry name" value="ARGININOSUCCINATE LYASE"/>
    <property type="match status" value="1"/>
</dbReference>
<dbReference type="GO" id="GO:0004056">
    <property type="term" value="F:argininosuccinate lyase activity"/>
    <property type="evidence" value="ECO:0007669"/>
    <property type="project" value="UniProtKB-UniRule"/>
</dbReference>
<dbReference type="PRINTS" id="PR00145">
    <property type="entry name" value="ARGSUCLYASE"/>
</dbReference>
<dbReference type="STRING" id="84698.SAMN04488528_100458"/>
<protein>
    <recommendedName>
        <fullName evidence="2 6">Argininosuccinate lyase</fullName>
        <shortName evidence="6">ASAL</shortName>
        <ecNumber evidence="2 6">4.3.2.1</ecNumber>
    </recommendedName>
    <alternativeName>
        <fullName evidence="6">Arginosuccinase</fullName>
    </alternativeName>
</protein>
<evidence type="ECO:0000256" key="6">
    <source>
        <dbReference type="HAMAP-Rule" id="MF_00006"/>
    </source>
</evidence>
<dbReference type="AlphaFoldDB" id="A0A1I0W5S8"/>
<dbReference type="Gene3D" id="1.20.200.10">
    <property type="entry name" value="Fumarase/aspartase (Central domain)"/>
    <property type="match status" value="1"/>
</dbReference>
<comment type="catalytic activity">
    <reaction evidence="6">
        <text>2-(N(omega)-L-arginino)succinate = fumarate + L-arginine</text>
        <dbReference type="Rhea" id="RHEA:24020"/>
        <dbReference type="ChEBI" id="CHEBI:29806"/>
        <dbReference type="ChEBI" id="CHEBI:32682"/>
        <dbReference type="ChEBI" id="CHEBI:57472"/>
        <dbReference type="EC" id="4.3.2.1"/>
    </reaction>
</comment>
<dbReference type="PROSITE" id="PS00163">
    <property type="entry name" value="FUMARATE_LYASES"/>
    <property type="match status" value="1"/>
</dbReference>
<dbReference type="EC" id="4.3.2.1" evidence="2 6"/>
<dbReference type="InterPro" id="IPR008948">
    <property type="entry name" value="L-Aspartase-like"/>
</dbReference>
<dbReference type="SUPFAM" id="SSF48557">
    <property type="entry name" value="L-aspartase-like"/>
    <property type="match status" value="1"/>
</dbReference>
<dbReference type="InterPro" id="IPR000362">
    <property type="entry name" value="Fumarate_lyase_fam"/>
</dbReference>
<dbReference type="PRINTS" id="PR00149">
    <property type="entry name" value="FUMRATELYASE"/>
</dbReference>
<dbReference type="Gene3D" id="1.10.40.30">
    <property type="entry name" value="Fumarase/aspartase (C-terminal domain)"/>
    <property type="match status" value="1"/>
</dbReference>
<name>A0A1I0W5S8_9CLOT</name>
<comment type="subcellular location">
    <subcellularLocation>
        <location evidence="6">Cytoplasm</location>
    </subcellularLocation>
</comment>
<dbReference type="HAMAP" id="MF_00006">
    <property type="entry name" value="Arg_succ_lyase"/>
    <property type="match status" value="1"/>
</dbReference>
<dbReference type="CDD" id="cd01359">
    <property type="entry name" value="Argininosuccinate_lyase"/>
    <property type="match status" value="1"/>
</dbReference>
<accession>A0A1I0W5S8</accession>
<dbReference type="RefSeq" id="WP_090038847.1">
    <property type="nucleotide sequence ID" value="NZ_FOKI01000004.1"/>
</dbReference>
<keyword evidence="10" id="KW-1185">Reference proteome</keyword>